<reference evidence="1 2" key="1">
    <citation type="submission" date="2020-03" db="EMBL/GenBank/DDBJ databases">
        <title>Sphingomonas sp. nov., isolated from fish.</title>
        <authorList>
            <person name="Hyun D.-W."/>
            <person name="Bae J.-W."/>
        </authorList>
    </citation>
    <scope>NUCLEOTIDE SEQUENCE [LARGE SCALE GENOMIC DNA]</scope>
    <source>
        <strain evidence="1 2">HDW15C</strain>
    </source>
</reference>
<dbReference type="RefSeq" id="WP_166092521.1">
    <property type="nucleotide sequence ID" value="NZ_CP049871.1"/>
</dbReference>
<evidence type="ECO:0000313" key="2">
    <source>
        <dbReference type="Proteomes" id="UP000502502"/>
    </source>
</evidence>
<gene>
    <name evidence="1" type="ORF">G7078_02170</name>
</gene>
<name>A0A6G7ZL34_9SPHN</name>
<dbReference type="Proteomes" id="UP000502502">
    <property type="component" value="Chromosome"/>
</dbReference>
<dbReference type="KEGG" id="ssin:G7078_02170"/>
<keyword evidence="2" id="KW-1185">Reference proteome</keyword>
<proteinExistence type="predicted"/>
<accession>A0A6G7ZL34</accession>
<protein>
    <submittedName>
        <fullName evidence="1">Uncharacterized protein</fullName>
    </submittedName>
</protein>
<dbReference type="EMBL" id="CP049871">
    <property type="protein sequence ID" value="QIL01707.1"/>
    <property type="molecule type" value="Genomic_DNA"/>
</dbReference>
<evidence type="ECO:0000313" key="1">
    <source>
        <dbReference type="EMBL" id="QIL01707.1"/>
    </source>
</evidence>
<sequence length="113" mass="12390">MLLASACFAFAACSADTSRPPSDGQVWATSCGGDLYAILHPDGTFVEAGDGRGTWRREGNTLRFRVIAHPGVEFLSMYPELISLDDDGLLPFVDEKTIEAELGGLRRRFYRCS</sequence>
<dbReference type="AlphaFoldDB" id="A0A6G7ZL34"/>
<organism evidence="1 2">
    <name type="scientific">Sphingomonas sinipercae</name>
    <dbReference type="NCBI Taxonomy" id="2714944"/>
    <lineage>
        <taxon>Bacteria</taxon>
        <taxon>Pseudomonadati</taxon>
        <taxon>Pseudomonadota</taxon>
        <taxon>Alphaproteobacteria</taxon>
        <taxon>Sphingomonadales</taxon>
        <taxon>Sphingomonadaceae</taxon>
        <taxon>Sphingomonas</taxon>
    </lineage>
</organism>